<dbReference type="OMA" id="QAKFKAC"/>
<dbReference type="OrthoDB" id="10267474at2759"/>
<sequence length="157" mass="18093">MEKTTGLPQRSIDISRLPNEQIQALKEQMAGEIDQLSNGINTFQQVLARYETSIQTLKSISDSQEKKQILVPLTESMYIPGKISSPDYVLVDIGTGYFLQKKIPEAVKFFERRQVTVKQKIQEYRSVVAIDEKNLQLINSVLQQRVYAYQQLQKKQI</sequence>
<evidence type="ECO:0000313" key="3">
    <source>
        <dbReference type="Proteomes" id="UP001149090"/>
    </source>
</evidence>
<dbReference type="Gene3D" id="1.10.287.370">
    <property type="match status" value="1"/>
</dbReference>
<dbReference type="PANTHER" id="PTHR12674:SF2">
    <property type="entry name" value="PREFOLDIN SUBUNIT 5"/>
    <property type="match status" value="1"/>
</dbReference>
<keyword evidence="3" id="KW-1185">Reference proteome</keyword>
<evidence type="ECO:0000313" key="2">
    <source>
        <dbReference type="EMBL" id="KAJ5080736.1"/>
    </source>
</evidence>
<dbReference type="GO" id="GO:0051082">
    <property type="term" value="F:unfolded protein binding"/>
    <property type="evidence" value="ECO:0007669"/>
    <property type="project" value="InterPro"/>
</dbReference>
<dbReference type="SUPFAM" id="SSF46579">
    <property type="entry name" value="Prefoldin"/>
    <property type="match status" value="1"/>
</dbReference>
<reference evidence="2" key="1">
    <citation type="submission" date="2022-10" db="EMBL/GenBank/DDBJ databases">
        <title>Novel sulphate-reducing endosymbionts in the free-living metamonad Anaeramoeba.</title>
        <authorList>
            <person name="Jerlstrom-Hultqvist J."/>
            <person name="Cepicka I."/>
            <person name="Gallot-Lavallee L."/>
            <person name="Salas-Leiva D."/>
            <person name="Curtis B.A."/>
            <person name="Zahonova K."/>
            <person name="Pipaliya S."/>
            <person name="Dacks J."/>
            <person name="Roger A.J."/>
        </authorList>
    </citation>
    <scope>NUCLEOTIDE SEQUENCE</scope>
    <source>
        <strain evidence="2">BMAN</strain>
    </source>
</reference>
<proteinExistence type="inferred from homology"/>
<dbReference type="Pfam" id="PF02996">
    <property type="entry name" value="Prefoldin"/>
    <property type="match status" value="1"/>
</dbReference>
<dbReference type="CDD" id="cd23157">
    <property type="entry name" value="Prefoldin_5"/>
    <property type="match status" value="1"/>
</dbReference>
<dbReference type="GO" id="GO:0005737">
    <property type="term" value="C:cytoplasm"/>
    <property type="evidence" value="ECO:0007669"/>
    <property type="project" value="TreeGrafter"/>
</dbReference>
<evidence type="ECO:0000256" key="1">
    <source>
        <dbReference type="ARBA" id="ARBA00010048"/>
    </source>
</evidence>
<dbReference type="AlphaFoldDB" id="A0A9Q0LVD9"/>
<dbReference type="GO" id="GO:0016272">
    <property type="term" value="C:prefoldin complex"/>
    <property type="evidence" value="ECO:0007669"/>
    <property type="project" value="InterPro"/>
</dbReference>
<dbReference type="GO" id="GO:1990115">
    <property type="term" value="P:RNA polymerase III assembly"/>
    <property type="evidence" value="ECO:0007669"/>
    <property type="project" value="TreeGrafter"/>
</dbReference>
<dbReference type="EMBL" id="JAPDFW010000003">
    <property type="protein sequence ID" value="KAJ5080736.1"/>
    <property type="molecule type" value="Genomic_DNA"/>
</dbReference>
<comment type="caution">
    <text evidence="2">The sequence shown here is derived from an EMBL/GenBank/DDBJ whole genome shotgun (WGS) entry which is preliminary data.</text>
</comment>
<protein>
    <submittedName>
        <fullName evidence="2">Prefoldin subunit 5</fullName>
    </submittedName>
</protein>
<dbReference type="PANTHER" id="PTHR12674">
    <property type="entry name" value="PREFOLDIN SUBUNIT 5"/>
    <property type="match status" value="1"/>
</dbReference>
<dbReference type="InterPro" id="IPR011599">
    <property type="entry name" value="PFD_alpha_archaea"/>
</dbReference>
<organism evidence="2 3">
    <name type="scientific">Anaeramoeba ignava</name>
    <name type="common">Anaerobic marine amoeba</name>
    <dbReference type="NCBI Taxonomy" id="1746090"/>
    <lineage>
        <taxon>Eukaryota</taxon>
        <taxon>Metamonada</taxon>
        <taxon>Anaeramoebidae</taxon>
        <taxon>Anaeramoeba</taxon>
    </lineage>
</organism>
<dbReference type="Proteomes" id="UP001149090">
    <property type="component" value="Unassembled WGS sequence"/>
</dbReference>
<comment type="similarity">
    <text evidence="1">Belongs to the prefoldin subunit alpha family.</text>
</comment>
<gene>
    <name evidence="2" type="ORF">M0811_13844</name>
</gene>
<dbReference type="GO" id="GO:1990114">
    <property type="term" value="P:RNA polymerase II core complex assembly"/>
    <property type="evidence" value="ECO:0007669"/>
    <property type="project" value="TreeGrafter"/>
</dbReference>
<dbReference type="GO" id="GO:0006457">
    <property type="term" value="P:protein folding"/>
    <property type="evidence" value="ECO:0007669"/>
    <property type="project" value="InterPro"/>
</dbReference>
<accession>A0A9Q0LVD9</accession>
<dbReference type="InterPro" id="IPR004127">
    <property type="entry name" value="Prefoldin_subunit_alpha"/>
</dbReference>
<dbReference type="NCBIfam" id="TIGR00293">
    <property type="entry name" value="prefoldin subunit alpha"/>
    <property type="match status" value="1"/>
</dbReference>
<dbReference type="GO" id="GO:1990113">
    <property type="term" value="P:RNA polymerase I assembly"/>
    <property type="evidence" value="ECO:0007669"/>
    <property type="project" value="TreeGrafter"/>
</dbReference>
<dbReference type="InterPro" id="IPR009053">
    <property type="entry name" value="Prefoldin"/>
</dbReference>
<name>A0A9Q0LVD9_ANAIG</name>